<name>A0A6J4USB3_9CYAN</name>
<feature type="domain" description="SLH" evidence="2">
    <location>
        <begin position="162"/>
        <end position="226"/>
    </location>
</feature>
<dbReference type="EMBL" id="CADCWO010000021">
    <property type="protein sequence ID" value="CAA9556781.1"/>
    <property type="molecule type" value="Genomic_DNA"/>
</dbReference>
<feature type="domain" description="SLH" evidence="2">
    <location>
        <begin position="34"/>
        <end position="97"/>
    </location>
</feature>
<keyword evidence="1" id="KW-1133">Transmembrane helix</keyword>
<dbReference type="InterPro" id="IPR001119">
    <property type="entry name" value="SLH_dom"/>
</dbReference>
<keyword evidence="1" id="KW-0472">Membrane</keyword>
<evidence type="ECO:0000313" key="3">
    <source>
        <dbReference type="EMBL" id="CAA9556781.1"/>
    </source>
</evidence>
<organism evidence="3">
    <name type="scientific">uncultured Synechococcales cyanobacterium</name>
    <dbReference type="NCBI Taxonomy" id="1936017"/>
    <lineage>
        <taxon>Bacteria</taxon>
        <taxon>Bacillati</taxon>
        <taxon>Cyanobacteriota</taxon>
        <taxon>Cyanophyceae</taxon>
        <taxon>Synechococcales</taxon>
        <taxon>environmental samples</taxon>
    </lineage>
</organism>
<dbReference type="AlphaFoldDB" id="A0A6J4USB3"/>
<accession>A0A6J4USB3</accession>
<sequence>MLNARKWQSGTALFMTLGMTTSAVAPLVVTVSAFAQSTFYDVRGNWAQACIEDLAQRNIISGYPDNSFRPGSPVTRAEFAAMTRKAFPNAARVRNSPVQFGDVPTNYWASTAIQEAYQTGFLSGYPGNTFSPNQNIPRAQVLVSLASGLRYTPSGAATTTLNNTFADASAIPDYARNSIAAATQRRLVVNYPDVRSLSPNRLASRAEVASFLCQALTGPGQASLVPSQYVAGVSTPGGISQTPRLPAGTSIPVQYASAKRIIVAPTETAPLTLAVARNITNAQGTVVIPAGSQIVGQLRPANNGSQFVASELIVNGRRTPINASSDAITSTRNVRDRDFKTILGGAALGAGAAAVISAVTGDVDASEVLTGAGVGAAAGANKNRNIRNVIRDAAVGAGIAAGVSAATGNEITAQNVLGGAAAAATIGGVVDPGKTKEVVVIDPDADLTLTLNSDLAFQ</sequence>
<dbReference type="PROSITE" id="PS51272">
    <property type="entry name" value="SLH"/>
    <property type="match status" value="3"/>
</dbReference>
<evidence type="ECO:0000259" key="2">
    <source>
        <dbReference type="PROSITE" id="PS51272"/>
    </source>
</evidence>
<dbReference type="PANTHER" id="PTHR43308">
    <property type="entry name" value="OUTER MEMBRANE PROTEIN ALPHA-RELATED"/>
    <property type="match status" value="1"/>
</dbReference>
<dbReference type="Pfam" id="PF00395">
    <property type="entry name" value="SLH"/>
    <property type="match status" value="3"/>
</dbReference>
<protein>
    <recommendedName>
        <fullName evidence="2">SLH domain-containing protein</fullName>
    </recommendedName>
</protein>
<keyword evidence="1" id="KW-0812">Transmembrane</keyword>
<feature type="transmembrane region" description="Helical" evidence="1">
    <location>
        <begin position="12"/>
        <end position="35"/>
    </location>
</feature>
<gene>
    <name evidence="3" type="ORF">AVDCRST_MAG81-512</name>
</gene>
<dbReference type="PANTHER" id="PTHR43308:SF5">
    <property type="entry name" value="S-LAYER PROTEIN _ PEPTIDOGLYCAN ENDO-BETA-N-ACETYLGLUCOSAMINIDASE"/>
    <property type="match status" value="1"/>
</dbReference>
<proteinExistence type="predicted"/>
<feature type="domain" description="SLH" evidence="2">
    <location>
        <begin position="99"/>
        <end position="159"/>
    </location>
</feature>
<dbReference type="InterPro" id="IPR051465">
    <property type="entry name" value="Cell_Envelope_Struct_Comp"/>
</dbReference>
<reference evidence="3" key="1">
    <citation type="submission" date="2020-02" db="EMBL/GenBank/DDBJ databases">
        <authorList>
            <person name="Meier V. D."/>
        </authorList>
    </citation>
    <scope>NUCLEOTIDE SEQUENCE</scope>
    <source>
        <strain evidence="3">AVDCRST_MAG81</strain>
    </source>
</reference>
<evidence type="ECO:0000256" key="1">
    <source>
        <dbReference type="SAM" id="Phobius"/>
    </source>
</evidence>